<name>A0A1G9IGK0_9FLAO</name>
<dbReference type="EMBL" id="FNGV01000001">
    <property type="protein sequence ID" value="SDL24186.1"/>
    <property type="molecule type" value="Genomic_DNA"/>
</dbReference>
<evidence type="ECO:0000313" key="1">
    <source>
        <dbReference type="EMBL" id="SDL24186.1"/>
    </source>
</evidence>
<proteinExistence type="predicted"/>
<protein>
    <submittedName>
        <fullName evidence="1">Uncharacterized protein</fullName>
    </submittedName>
</protein>
<organism evidence="1 2">
    <name type="scientific">Kriegella aquimaris</name>
    <dbReference type="NCBI Taxonomy" id="192904"/>
    <lineage>
        <taxon>Bacteria</taxon>
        <taxon>Pseudomonadati</taxon>
        <taxon>Bacteroidota</taxon>
        <taxon>Flavobacteriia</taxon>
        <taxon>Flavobacteriales</taxon>
        <taxon>Flavobacteriaceae</taxon>
        <taxon>Kriegella</taxon>
    </lineage>
</organism>
<dbReference type="Proteomes" id="UP000199440">
    <property type="component" value="Unassembled WGS sequence"/>
</dbReference>
<reference evidence="1 2" key="1">
    <citation type="submission" date="2016-10" db="EMBL/GenBank/DDBJ databases">
        <authorList>
            <person name="de Groot N.N."/>
        </authorList>
    </citation>
    <scope>NUCLEOTIDE SEQUENCE [LARGE SCALE GENOMIC DNA]</scope>
    <source>
        <strain evidence="1 2">DSM 19886</strain>
    </source>
</reference>
<dbReference type="AlphaFoldDB" id="A0A1G9IGK0"/>
<sequence>MTSNLKAQAQSATPKKDVSVQKHTLMERFEPDLMVPLEERIALKKQRIADAQRTRALLDTLDISERKRQKLLNDLKESPFSNRLSKTIADSKFEDAEND</sequence>
<gene>
    <name evidence="1" type="ORF">SAMN04488514_101126</name>
</gene>
<keyword evidence="2" id="KW-1185">Reference proteome</keyword>
<accession>A0A1G9IGK0</accession>
<evidence type="ECO:0000313" key="2">
    <source>
        <dbReference type="Proteomes" id="UP000199440"/>
    </source>
</evidence>